<feature type="transmembrane region" description="Helical" evidence="7">
    <location>
        <begin position="12"/>
        <end position="36"/>
    </location>
</feature>
<organism evidence="9 10">
    <name type="scientific">Terfezia boudieri ATCC MYA-4762</name>
    <dbReference type="NCBI Taxonomy" id="1051890"/>
    <lineage>
        <taxon>Eukaryota</taxon>
        <taxon>Fungi</taxon>
        <taxon>Dikarya</taxon>
        <taxon>Ascomycota</taxon>
        <taxon>Pezizomycotina</taxon>
        <taxon>Pezizomycetes</taxon>
        <taxon>Pezizales</taxon>
        <taxon>Pezizaceae</taxon>
        <taxon>Terfezia</taxon>
    </lineage>
</organism>
<keyword evidence="4 7" id="KW-0472">Membrane</keyword>
<dbReference type="InParanoid" id="A0A3N4LVB0"/>
<feature type="transmembrane region" description="Helical" evidence="7">
    <location>
        <begin position="90"/>
        <end position="114"/>
    </location>
</feature>
<evidence type="ECO:0000259" key="8">
    <source>
        <dbReference type="Pfam" id="PF20684"/>
    </source>
</evidence>
<evidence type="ECO:0000313" key="10">
    <source>
        <dbReference type="Proteomes" id="UP000267821"/>
    </source>
</evidence>
<dbReference type="PANTHER" id="PTHR33048">
    <property type="entry name" value="PTH11-LIKE INTEGRAL MEMBRANE PROTEIN (AFU_ORTHOLOGUE AFUA_5G11245)"/>
    <property type="match status" value="1"/>
</dbReference>
<name>A0A3N4LVB0_9PEZI</name>
<feature type="transmembrane region" description="Helical" evidence="7">
    <location>
        <begin position="207"/>
        <end position="225"/>
    </location>
</feature>
<evidence type="ECO:0000256" key="2">
    <source>
        <dbReference type="ARBA" id="ARBA00022692"/>
    </source>
</evidence>
<reference evidence="9 10" key="1">
    <citation type="journal article" date="2018" name="Nat. Ecol. Evol.">
        <title>Pezizomycetes genomes reveal the molecular basis of ectomycorrhizal truffle lifestyle.</title>
        <authorList>
            <person name="Murat C."/>
            <person name="Payen T."/>
            <person name="Noel B."/>
            <person name="Kuo A."/>
            <person name="Morin E."/>
            <person name="Chen J."/>
            <person name="Kohler A."/>
            <person name="Krizsan K."/>
            <person name="Balestrini R."/>
            <person name="Da Silva C."/>
            <person name="Montanini B."/>
            <person name="Hainaut M."/>
            <person name="Levati E."/>
            <person name="Barry K.W."/>
            <person name="Belfiori B."/>
            <person name="Cichocki N."/>
            <person name="Clum A."/>
            <person name="Dockter R.B."/>
            <person name="Fauchery L."/>
            <person name="Guy J."/>
            <person name="Iotti M."/>
            <person name="Le Tacon F."/>
            <person name="Lindquist E.A."/>
            <person name="Lipzen A."/>
            <person name="Malagnac F."/>
            <person name="Mello A."/>
            <person name="Molinier V."/>
            <person name="Miyauchi S."/>
            <person name="Poulain J."/>
            <person name="Riccioni C."/>
            <person name="Rubini A."/>
            <person name="Sitrit Y."/>
            <person name="Splivallo R."/>
            <person name="Traeger S."/>
            <person name="Wang M."/>
            <person name="Zifcakova L."/>
            <person name="Wipf D."/>
            <person name="Zambonelli A."/>
            <person name="Paolocci F."/>
            <person name="Nowrousian M."/>
            <person name="Ottonello S."/>
            <person name="Baldrian P."/>
            <person name="Spatafora J.W."/>
            <person name="Henrissat B."/>
            <person name="Nagy L.G."/>
            <person name="Aury J.M."/>
            <person name="Wincker P."/>
            <person name="Grigoriev I.V."/>
            <person name="Bonfante P."/>
            <person name="Martin F.M."/>
        </authorList>
    </citation>
    <scope>NUCLEOTIDE SEQUENCE [LARGE SCALE GENOMIC DNA]</scope>
    <source>
        <strain evidence="9 10">ATCC MYA-4762</strain>
    </source>
</reference>
<dbReference type="GO" id="GO:0016020">
    <property type="term" value="C:membrane"/>
    <property type="evidence" value="ECO:0007669"/>
    <property type="project" value="UniProtKB-SubCell"/>
</dbReference>
<evidence type="ECO:0000256" key="5">
    <source>
        <dbReference type="ARBA" id="ARBA00038359"/>
    </source>
</evidence>
<feature type="region of interest" description="Disordered" evidence="6">
    <location>
        <begin position="283"/>
        <end position="327"/>
    </location>
</feature>
<proteinExistence type="inferred from homology"/>
<feature type="region of interest" description="Disordered" evidence="6">
    <location>
        <begin position="342"/>
        <end position="377"/>
    </location>
</feature>
<protein>
    <recommendedName>
        <fullName evidence="8">Rhodopsin domain-containing protein</fullName>
    </recommendedName>
</protein>
<dbReference type="EMBL" id="ML121537">
    <property type="protein sequence ID" value="RPB25529.1"/>
    <property type="molecule type" value="Genomic_DNA"/>
</dbReference>
<feature type="transmembrane region" description="Helical" evidence="7">
    <location>
        <begin position="176"/>
        <end position="195"/>
    </location>
</feature>
<dbReference type="InterPro" id="IPR052337">
    <property type="entry name" value="SAT4-like"/>
</dbReference>
<comment type="subcellular location">
    <subcellularLocation>
        <location evidence="1">Membrane</location>
        <topology evidence="1">Multi-pass membrane protein</topology>
    </subcellularLocation>
</comment>
<dbReference type="Pfam" id="PF20684">
    <property type="entry name" value="Fung_rhodopsin"/>
    <property type="match status" value="1"/>
</dbReference>
<feature type="domain" description="Rhodopsin" evidence="8">
    <location>
        <begin position="30"/>
        <end position="269"/>
    </location>
</feature>
<dbReference type="STRING" id="1051890.A0A3N4LVB0"/>
<dbReference type="Proteomes" id="UP000267821">
    <property type="component" value="Unassembled WGS sequence"/>
</dbReference>
<dbReference type="AlphaFoldDB" id="A0A3N4LVB0"/>
<evidence type="ECO:0000313" key="9">
    <source>
        <dbReference type="EMBL" id="RPB25529.1"/>
    </source>
</evidence>
<sequence length="377" mass="41953">MSTRENINQAGRLIGVVAGLCAFSCVVVSLRVWVRVQLTKQGLGLDDAVMLAATALLIAESTVICLTTKYGLGRHIEFIDPTAIVPFLQLAYTSILTYVTLIFAIKQSLLLFYWRLTTSSRHYRAWCWGFIVLNTVLWFTFFIVGVFSCNPIQYFWDKEIPGGSCVNLERAYLTNAAFTVATDIAALLLPVRVVWKLTASRSSKLQLSAMMMFGFFICIASFVRMTTLFNLNTVTDITWVLVRSHIWSMIEINVGIVTICAPAIKPIFTRHVWGHVLGLKPNSSNAGRSRNGGRSLPENPKLPDSFDKPPGSVKHSKKKDFNKDEITTERFIEHEMAQYGVMGFDEERGGKGGTNSASTSQRDLAGGSDGETELQRQ</sequence>
<evidence type="ECO:0000256" key="6">
    <source>
        <dbReference type="SAM" id="MobiDB-lite"/>
    </source>
</evidence>
<feature type="transmembrane region" description="Helical" evidence="7">
    <location>
        <begin position="126"/>
        <end position="156"/>
    </location>
</feature>
<evidence type="ECO:0000256" key="7">
    <source>
        <dbReference type="SAM" id="Phobius"/>
    </source>
</evidence>
<dbReference type="InterPro" id="IPR049326">
    <property type="entry name" value="Rhodopsin_dom_fungi"/>
</dbReference>
<dbReference type="PANTHER" id="PTHR33048:SF47">
    <property type="entry name" value="INTEGRAL MEMBRANE PROTEIN-RELATED"/>
    <property type="match status" value="1"/>
</dbReference>
<feature type="transmembrane region" description="Helical" evidence="7">
    <location>
        <begin position="48"/>
        <end position="70"/>
    </location>
</feature>
<dbReference type="OrthoDB" id="2496787at2759"/>
<comment type="similarity">
    <text evidence="5">Belongs to the SAT4 family.</text>
</comment>
<evidence type="ECO:0000256" key="1">
    <source>
        <dbReference type="ARBA" id="ARBA00004141"/>
    </source>
</evidence>
<evidence type="ECO:0000256" key="4">
    <source>
        <dbReference type="ARBA" id="ARBA00023136"/>
    </source>
</evidence>
<keyword evidence="10" id="KW-1185">Reference proteome</keyword>
<keyword evidence="3 7" id="KW-1133">Transmembrane helix</keyword>
<gene>
    <name evidence="9" type="ORF">L211DRAFT_836242</name>
</gene>
<evidence type="ECO:0000256" key="3">
    <source>
        <dbReference type="ARBA" id="ARBA00022989"/>
    </source>
</evidence>
<keyword evidence="2 7" id="KW-0812">Transmembrane</keyword>
<accession>A0A3N4LVB0</accession>